<evidence type="ECO:0000256" key="3">
    <source>
        <dbReference type="ARBA" id="ARBA00022989"/>
    </source>
</evidence>
<evidence type="ECO:0000313" key="8">
    <source>
        <dbReference type="Proteomes" id="UP001565927"/>
    </source>
</evidence>
<evidence type="ECO:0000259" key="6">
    <source>
        <dbReference type="Pfam" id="PF02656"/>
    </source>
</evidence>
<feature type="transmembrane region" description="Helical" evidence="5">
    <location>
        <begin position="92"/>
        <end position="117"/>
    </location>
</feature>
<keyword evidence="2 5" id="KW-0812">Transmembrane</keyword>
<comment type="caution">
    <text evidence="7">The sequence shown here is derived from an EMBL/GenBank/DDBJ whole genome shotgun (WGS) entry which is preliminary data.</text>
</comment>
<dbReference type="RefSeq" id="WP_370440647.1">
    <property type="nucleotide sequence ID" value="NZ_JBGFTU010000006.1"/>
</dbReference>
<evidence type="ECO:0000256" key="2">
    <source>
        <dbReference type="ARBA" id="ARBA00022692"/>
    </source>
</evidence>
<keyword evidence="8" id="KW-1185">Reference proteome</keyword>
<evidence type="ECO:0000256" key="4">
    <source>
        <dbReference type="ARBA" id="ARBA00023136"/>
    </source>
</evidence>
<sequence>MSTDRTEPAPRRIYDVGLQPERTALAWRRTALSMMVASLGAARVLPSQLGGGAVVLGLIGIVWAVLVHHLAGRRARRSTARLLTAGDLAHPHSAGVLLAGTAAATALLGLGGLALVLHRILE</sequence>
<feature type="domain" description="DUF202" evidence="6">
    <location>
        <begin position="15"/>
        <end position="78"/>
    </location>
</feature>
<dbReference type="InterPro" id="IPR003807">
    <property type="entry name" value="DUF202"/>
</dbReference>
<evidence type="ECO:0000256" key="1">
    <source>
        <dbReference type="ARBA" id="ARBA00004127"/>
    </source>
</evidence>
<proteinExistence type="predicted"/>
<accession>A0ABV4GYK7</accession>
<keyword evidence="3 5" id="KW-1133">Transmembrane helix</keyword>
<evidence type="ECO:0000256" key="5">
    <source>
        <dbReference type="SAM" id="Phobius"/>
    </source>
</evidence>
<evidence type="ECO:0000313" key="7">
    <source>
        <dbReference type="EMBL" id="MEZ0164399.1"/>
    </source>
</evidence>
<dbReference type="Pfam" id="PF02656">
    <property type="entry name" value="DUF202"/>
    <property type="match status" value="1"/>
</dbReference>
<feature type="transmembrane region" description="Helical" evidence="5">
    <location>
        <begin position="49"/>
        <end position="71"/>
    </location>
</feature>
<gene>
    <name evidence="7" type="ORF">AB2L27_06425</name>
</gene>
<dbReference type="Proteomes" id="UP001565927">
    <property type="component" value="Unassembled WGS sequence"/>
</dbReference>
<organism evidence="7 8">
    <name type="scientific">Kineococcus halophytocola</name>
    <dbReference type="NCBI Taxonomy" id="3234027"/>
    <lineage>
        <taxon>Bacteria</taxon>
        <taxon>Bacillati</taxon>
        <taxon>Actinomycetota</taxon>
        <taxon>Actinomycetes</taxon>
        <taxon>Kineosporiales</taxon>
        <taxon>Kineosporiaceae</taxon>
        <taxon>Kineococcus</taxon>
    </lineage>
</organism>
<name>A0ABV4GYK7_9ACTN</name>
<dbReference type="EMBL" id="JBGFTU010000006">
    <property type="protein sequence ID" value="MEZ0164399.1"/>
    <property type="molecule type" value="Genomic_DNA"/>
</dbReference>
<comment type="subcellular location">
    <subcellularLocation>
        <location evidence="1">Endomembrane system</location>
        <topology evidence="1">Multi-pass membrane protein</topology>
    </subcellularLocation>
</comment>
<keyword evidence="4 5" id="KW-0472">Membrane</keyword>
<protein>
    <submittedName>
        <fullName evidence="7">DUF202 domain-containing protein</fullName>
    </submittedName>
</protein>
<reference evidence="7 8" key="1">
    <citation type="submission" date="2024-07" db="EMBL/GenBank/DDBJ databases">
        <authorList>
            <person name="Thanompreechachai J."/>
            <person name="Duangmal K."/>
        </authorList>
    </citation>
    <scope>NUCLEOTIDE SEQUENCE [LARGE SCALE GENOMIC DNA]</scope>
    <source>
        <strain evidence="7 8">LSe6-4</strain>
    </source>
</reference>